<dbReference type="FunFam" id="1.10.510.10:FF:000358">
    <property type="entry name" value="Putative leucine-rich repeat receptor-like serine/threonine-protein kinase"/>
    <property type="match status" value="1"/>
</dbReference>
<dbReference type="InterPro" id="IPR000719">
    <property type="entry name" value="Prot_kinase_dom"/>
</dbReference>
<dbReference type="FunFam" id="3.80.10.10:FF:000041">
    <property type="entry name" value="LRR receptor-like serine/threonine-protein kinase ERECTA"/>
    <property type="match status" value="1"/>
</dbReference>
<dbReference type="PANTHER" id="PTHR27008">
    <property type="entry name" value="OS04G0122200 PROTEIN"/>
    <property type="match status" value="1"/>
</dbReference>
<evidence type="ECO:0000256" key="20">
    <source>
        <dbReference type="SAM" id="Phobius"/>
    </source>
</evidence>
<organism evidence="22 23">
    <name type="scientific">Anisodus acutangulus</name>
    <dbReference type="NCBI Taxonomy" id="402998"/>
    <lineage>
        <taxon>Eukaryota</taxon>
        <taxon>Viridiplantae</taxon>
        <taxon>Streptophyta</taxon>
        <taxon>Embryophyta</taxon>
        <taxon>Tracheophyta</taxon>
        <taxon>Spermatophyta</taxon>
        <taxon>Magnoliopsida</taxon>
        <taxon>eudicotyledons</taxon>
        <taxon>Gunneridae</taxon>
        <taxon>Pentapetalae</taxon>
        <taxon>asterids</taxon>
        <taxon>lamiids</taxon>
        <taxon>Solanales</taxon>
        <taxon>Solanaceae</taxon>
        <taxon>Solanoideae</taxon>
        <taxon>Hyoscyameae</taxon>
        <taxon>Anisodus</taxon>
    </lineage>
</organism>
<proteinExistence type="predicted"/>
<keyword evidence="11" id="KW-0547">Nucleotide-binding</keyword>
<feature type="transmembrane region" description="Helical" evidence="20">
    <location>
        <begin position="488"/>
        <end position="506"/>
    </location>
</feature>
<keyword evidence="13" id="KW-0067">ATP-binding</keyword>
<dbReference type="EMBL" id="JAJAGQ010000004">
    <property type="protein sequence ID" value="KAJ8564866.1"/>
    <property type="molecule type" value="Genomic_DNA"/>
</dbReference>
<name>A0A9Q1MPK0_9SOLA</name>
<keyword evidence="5" id="KW-0597">Phosphoprotein</keyword>
<keyword evidence="16" id="KW-0675">Receptor</keyword>
<evidence type="ECO:0000313" key="23">
    <source>
        <dbReference type="Proteomes" id="UP001152561"/>
    </source>
</evidence>
<evidence type="ECO:0000256" key="19">
    <source>
        <dbReference type="ARBA" id="ARBA00048679"/>
    </source>
</evidence>
<keyword evidence="17" id="KW-0325">Glycoprotein</keyword>
<evidence type="ECO:0000256" key="7">
    <source>
        <dbReference type="ARBA" id="ARBA00022679"/>
    </source>
</evidence>
<dbReference type="InterPro" id="IPR001611">
    <property type="entry name" value="Leu-rich_rpt"/>
</dbReference>
<keyword evidence="15 20" id="KW-0472">Membrane</keyword>
<keyword evidence="3" id="KW-1003">Cell membrane</keyword>
<dbReference type="InterPro" id="IPR051809">
    <property type="entry name" value="Plant_receptor-like_S/T_kinase"/>
</dbReference>
<evidence type="ECO:0000256" key="1">
    <source>
        <dbReference type="ARBA" id="ARBA00004162"/>
    </source>
</evidence>
<dbReference type="InterPro" id="IPR001245">
    <property type="entry name" value="Ser-Thr/Tyr_kinase_cat_dom"/>
</dbReference>
<keyword evidence="10" id="KW-0677">Repeat</keyword>
<evidence type="ECO:0000256" key="12">
    <source>
        <dbReference type="ARBA" id="ARBA00022777"/>
    </source>
</evidence>
<evidence type="ECO:0000256" key="10">
    <source>
        <dbReference type="ARBA" id="ARBA00022737"/>
    </source>
</evidence>
<dbReference type="OrthoDB" id="676979at2759"/>
<comment type="catalytic activity">
    <reaction evidence="19">
        <text>L-seryl-[protein] + ATP = O-phospho-L-seryl-[protein] + ADP + H(+)</text>
        <dbReference type="Rhea" id="RHEA:17989"/>
        <dbReference type="Rhea" id="RHEA-COMP:9863"/>
        <dbReference type="Rhea" id="RHEA-COMP:11604"/>
        <dbReference type="ChEBI" id="CHEBI:15378"/>
        <dbReference type="ChEBI" id="CHEBI:29999"/>
        <dbReference type="ChEBI" id="CHEBI:30616"/>
        <dbReference type="ChEBI" id="CHEBI:83421"/>
        <dbReference type="ChEBI" id="CHEBI:456216"/>
        <dbReference type="EC" id="2.7.11.1"/>
    </reaction>
</comment>
<keyword evidence="7" id="KW-0808">Transferase</keyword>
<dbReference type="Gene3D" id="3.80.10.10">
    <property type="entry name" value="Ribonuclease Inhibitor"/>
    <property type="match status" value="1"/>
</dbReference>
<evidence type="ECO:0000256" key="8">
    <source>
        <dbReference type="ARBA" id="ARBA00022692"/>
    </source>
</evidence>
<evidence type="ECO:0000256" key="3">
    <source>
        <dbReference type="ARBA" id="ARBA00022475"/>
    </source>
</evidence>
<comment type="subcellular location">
    <subcellularLocation>
        <location evidence="1">Cell membrane</location>
        <topology evidence="1">Single-pass membrane protein</topology>
    </subcellularLocation>
</comment>
<protein>
    <recommendedName>
        <fullName evidence="2">non-specific serine/threonine protein kinase</fullName>
        <ecNumber evidence="2">2.7.11.1</ecNumber>
    </recommendedName>
</protein>
<dbReference type="GO" id="GO:0005886">
    <property type="term" value="C:plasma membrane"/>
    <property type="evidence" value="ECO:0007669"/>
    <property type="project" value="UniProtKB-SubCell"/>
</dbReference>
<dbReference type="SUPFAM" id="SSF52058">
    <property type="entry name" value="L domain-like"/>
    <property type="match status" value="1"/>
</dbReference>
<evidence type="ECO:0000256" key="17">
    <source>
        <dbReference type="ARBA" id="ARBA00023180"/>
    </source>
</evidence>
<accession>A0A9Q1MPK0</accession>
<keyword evidence="23" id="KW-1185">Reference proteome</keyword>
<dbReference type="Gene3D" id="3.30.200.20">
    <property type="entry name" value="Phosphorylase Kinase, domain 1"/>
    <property type="match status" value="1"/>
</dbReference>
<dbReference type="Pfam" id="PF00560">
    <property type="entry name" value="LRR_1"/>
    <property type="match status" value="2"/>
</dbReference>
<keyword evidence="4" id="KW-0723">Serine/threonine-protein kinase</keyword>
<dbReference type="Pfam" id="PF07714">
    <property type="entry name" value="PK_Tyr_Ser-Thr"/>
    <property type="match status" value="1"/>
</dbReference>
<gene>
    <name evidence="22" type="ORF">K7X08_001326</name>
</gene>
<reference evidence="23" key="1">
    <citation type="journal article" date="2023" name="Proc. Natl. Acad. Sci. U.S.A.">
        <title>Genomic and structural basis for evolution of tropane alkaloid biosynthesis.</title>
        <authorList>
            <person name="Wanga Y.-J."/>
            <person name="Taina T."/>
            <person name="Yua J.-Y."/>
            <person name="Lia J."/>
            <person name="Xua B."/>
            <person name="Chenc J."/>
            <person name="D'Auriad J.C."/>
            <person name="Huanga J.-P."/>
            <person name="Huanga S.-X."/>
        </authorList>
    </citation>
    <scope>NUCLEOTIDE SEQUENCE [LARGE SCALE GENOMIC DNA]</scope>
    <source>
        <strain evidence="23">cv. KIB-2019</strain>
    </source>
</reference>
<evidence type="ECO:0000256" key="5">
    <source>
        <dbReference type="ARBA" id="ARBA00022553"/>
    </source>
</evidence>
<dbReference type="SUPFAM" id="SSF56112">
    <property type="entry name" value="Protein kinase-like (PK-like)"/>
    <property type="match status" value="1"/>
</dbReference>
<dbReference type="PROSITE" id="PS50011">
    <property type="entry name" value="PROTEIN_KINASE_DOM"/>
    <property type="match status" value="1"/>
</dbReference>
<comment type="catalytic activity">
    <reaction evidence="18">
        <text>L-threonyl-[protein] + ATP = O-phospho-L-threonyl-[protein] + ADP + H(+)</text>
        <dbReference type="Rhea" id="RHEA:46608"/>
        <dbReference type="Rhea" id="RHEA-COMP:11060"/>
        <dbReference type="Rhea" id="RHEA-COMP:11605"/>
        <dbReference type="ChEBI" id="CHEBI:15378"/>
        <dbReference type="ChEBI" id="CHEBI:30013"/>
        <dbReference type="ChEBI" id="CHEBI:30616"/>
        <dbReference type="ChEBI" id="CHEBI:61977"/>
        <dbReference type="ChEBI" id="CHEBI:456216"/>
        <dbReference type="EC" id="2.7.11.1"/>
    </reaction>
</comment>
<feature type="transmembrane region" description="Helical" evidence="20">
    <location>
        <begin position="215"/>
        <end position="237"/>
    </location>
</feature>
<dbReference type="PANTHER" id="PTHR27008:SF496">
    <property type="entry name" value="PROTEIN KINASE DOMAIN-CONTAINING PROTEIN"/>
    <property type="match status" value="1"/>
</dbReference>
<evidence type="ECO:0000256" key="13">
    <source>
        <dbReference type="ARBA" id="ARBA00022840"/>
    </source>
</evidence>
<evidence type="ECO:0000313" key="22">
    <source>
        <dbReference type="EMBL" id="KAJ8564866.1"/>
    </source>
</evidence>
<dbReference type="GO" id="GO:0004674">
    <property type="term" value="F:protein serine/threonine kinase activity"/>
    <property type="evidence" value="ECO:0007669"/>
    <property type="project" value="UniProtKB-KW"/>
</dbReference>
<evidence type="ECO:0000256" key="15">
    <source>
        <dbReference type="ARBA" id="ARBA00023136"/>
    </source>
</evidence>
<dbReference type="EC" id="2.7.11.1" evidence="2"/>
<dbReference type="SMART" id="SM00220">
    <property type="entry name" value="S_TKc"/>
    <property type="match status" value="1"/>
</dbReference>
<comment type="caution">
    <text evidence="22">The sequence shown here is derived from an EMBL/GenBank/DDBJ whole genome shotgun (WGS) entry which is preliminary data.</text>
</comment>
<keyword evidence="9" id="KW-0732">Signal</keyword>
<keyword evidence="14 20" id="KW-1133">Transmembrane helix</keyword>
<evidence type="ECO:0000256" key="6">
    <source>
        <dbReference type="ARBA" id="ARBA00022614"/>
    </source>
</evidence>
<evidence type="ECO:0000256" key="2">
    <source>
        <dbReference type="ARBA" id="ARBA00012513"/>
    </source>
</evidence>
<evidence type="ECO:0000256" key="16">
    <source>
        <dbReference type="ARBA" id="ARBA00023170"/>
    </source>
</evidence>
<dbReference type="InterPro" id="IPR011009">
    <property type="entry name" value="Kinase-like_dom_sf"/>
</dbReference>
<dbReference type="AlphaFoldDB" id="A0A9Q1MPK0"/>
<evidence type="ECO:0000256" key="14">
    <source>
        <dbReference type="ARBA" id="ARBA00022989"/>
    </source>
</evidence>
<evidence type="ECO:0000259" key="21">
    <source>
        <dbReference type="PROSITE" id="PS50011"/>
    </source>
</evidence>
<dbReference type="Proteomes" id="UP001152561">
    <property type="component" value="Unassembled WGS sequence"/>
</dbReference>
<dbReference type="GO" id="GO:0005524">
    <property type="term" value="F:ATP binding"/>
    <property type="evidence" value="ECO:0007669"/>
    <property type="project" value="UniProtKB-KW"/>
</dbReference>
<keyword evidence="6" id="KW-0433">Leucine-rich repeat</keyword>
<keyword evidence="8 20" id="KW-0812">Transmembrane</keyword>
<evidence type="ECO:0000256" key="9">
    <source>
        <dbReference type="ARBA" id="ARBA00022729"/>
    </source>
</evidence>
<evidence type="ECO:0000256" key="18">
    <source>
        <dbReference type="ARBA" id="ARBA00047899"/>
    </source>
</evidence>
<feature type="domain" description="Protein kinase" evidence="21">
    <location>
        <begin position="214"/>
        <end position="493"/>
    </location>
</feature>
<evidence type="ECO:0000256" key="11">
    <source>
        <dbReference type="ARBA" id="ARBA00022741"/>
    </source>
</evidence>
<keyword evidence="12" id="KW-0418">Kinase</keyword>
<dbReference type="InterPro" id="IPR032675">
    <property type="entry name" value="LRR_dom_sf"/>
</dbReference>
<dbReference type="Gene3D" id="1.10.510.10">
    <property type="entry name" value="Transferase(Phosphotransferase) domain 1"/>
    <property type="match status" value="1"/>
</dbReference>
<sequence>MEEFQVWENLLTGTIPFSFGEVNKLQILDLGRNRFSGNIPSSLGNLSVVTMLLFNDNNLTGEIPVSLGNCKYLIEIYVAQNNLLGQIPKELFALSSLVAVDISENHGSIPFEVGSMRNLEYLNVSVNNLTGKIPSTIDLSRNNLSGQVPKYLEEFKFQRLNLSFNDFEGVLPNEGVFKNASAISVIGNPKLFGGVPNIHLPGCDIKRSNFFDSRFILKIVISVVFGMLVSLLFYFFLKKPKRVTVSSSIGESLINMPYQSLLQATNGFSEENLIGAGSYGNLVKVLTVCSGIDYQGNEFKALVYEFMVNGSLEDWLHPSQAAETKKLYILQRLNIAIDVASAIDYLHHHCETPIVHCDLKPSDILLDNRLVRHVGDFGLAKFLQPTAQNSSISEGSSSLVRGTIGFSVSEYGMGRELSTCGDVYSFGILLLEMFTGKRPTDGMFRDGLNLPSYAMHELLNGSMEVIDPFLIYEVMKTIKVKAQVSTRIRSIWFLFFESGLLVLHILELKE</sequence>
<evidence type="ECO:0000256" key="4">
    <source>
        <dbReference type="ARBA" id="ARBA00022527"/>
    </source>
</evidence>